<dbReference type="GO" id="GO:0030246">
    <property type="term" value="F:carbohydrate binding"/>
    <property type="evidence" value="ECO:0007669"/>
    <property type="project" value="InterPro"/>
</dbReference>
<feature type="domain" description="Sugar-binding" evidence="5">
    <location>
        <begin position="68"/>
        <end position="315"/>
    </location>
</feature>
<gene>
    <name evidence="6" type="ORF">E1757_10595</name>
</gene>
<dbReference type="InterPro" id="IPR051054">
    <property type="entry name" value="SorC_transcr_regulators"/>
</dbReference>
<organism evidence="6 7">
    <name type="scientific">Paenibacillus piri</name>
    <dbReference type="NCBI Taxonomy" id="2547395"/>
    <lineage>
        <taxon>Bacteria</taxon>
        <taxon>Bacillati</taxon>
        <taxon>Bacillota</taxon>
        <taxon>Bacilli</taxon>
        <taxon>Bacillales</taxon>
        <taxon>Paenibacillaceae</taxon>
        <taxon>Paenibacillus</taxon>
    </lineage>
</organism>
<dbReference type="RefSeq" id="WP_133227590.1">
    <property type="nucleotide sequence ID" value="NZ_SMRT01000004.1"/>
</dbReference>
<evidence type="ECO:0000313" key="7">
    <source>
        <dbReference type="Proteomes" id="UP000295636"/>
    </source>
</evidence>
<accession>A0A4R5KQF9</accession>
<dbReference type="PANTHER" id="PTHR34294:SF1">
    <property type="entry name" value="TRANSCRIPTIONAL REGULATOR LSRR"/>
    <property type="match status" value="1"/>
</dbReference>
<dbReference type="Pfam" id="PF04198">
    <property type="entry name" value="Sugar-bind"/>
    <property type="match status" value="1"/>
</dbReference>
<keyword evidence="7" id="KW-1185">Reference proteome</keyword>
<evidence type="ECO:0000256" key="3">
    <source>
        <dbReference type="ARBA" id="ARBA00023125"/>
    </source>
</evidence>
<dbReference type="AlphaFoldDB" id="A0A4R5KQF9"/>
<dbReference type="EMBL" id="SMRT01000004">
    <property type="protein sequence ID" value="TDF97961.1"/>
    <property type="molecule type" value="Genomic_DNA"/>
</dbReference>
<dbReference type="InterPro" id="IPR037171">
    <property type="entry name" value="NagB/RpiA_transferase-like"/>
</dbReference>
<dbReference type="PANTHER" id="PTHR34294">
    <property type="entry name" value="TRANSCRIPTIONAL REGULATOR-RELATED"/>
    <property type="match status" value="1"/>
</dbReference>
<comment type="caution">
    <text evidence="6">The sequence shown here is derived from an EMBL/GenBank/DDBJ whole genome shotgun (WGS) entry which is preliminary data.</text>
</comment>
<proteinExistence type="inferred from homology"/>
<name>A0A4R5KQF9_9BACL</name>
<keyword evidence="4" id="KW-0804">Transcription</keyword>
<dbReference type="Proteomes" id="UP000295636">
    <property type="component" value="Unassembled WGS sequence"/>
</dbReference>
<comment type="similarity">
    <text evidence="1">Belongs to the SorC transcriptional regulatory family.</text>
</comment>
<dbReference type="Gene3D" id="3.40.50.1360">
    <property type="match status" value="1"/>
</dbReference>
<dbReference type="InterPro" id="IPR036388">
    <property type="entry name" value="WH-like_DNA-bd_sf"/>
</dbReference>
<dbReference type="SUPFAM" id="SSF100950">
    <property type="entry name" value="NagB/RpiA/CoA transferase-like"/>
    <property type="match status" value="1"/>
</dbReference>
<evidence type="ECO:0000256" key="4">
    <source>
        <dbReference type="ARBA" id="ARBA00023163"/>
    </source>
</evidence>
<keyword evidence="2" id="KW-0805">Transcription regulation</keyword>
<sequence>MAKKSNEETQLKDSFLERVARMYYVLGLSQQEISEQLDFGRSSIARFLNEARERGIIQFKIRSDLDNNRCSAIENQLLTKFGLKDCVVFRKDNAVNSFEFLTSQYLDSVLPSNGAIGLGWGKTVFNVGVQMHLCDARPALKIVQLSGGSGAKEDLVPAASVIQTWAQALRAKAVFFPAPAVASTVESKANFLSDPNIQDIFKELSNVNVAVVGIGSTGEDATIISSNLVPGLDSSELSKTSVGDVIFHFYNSQGQFSNPGLSQRVVGASPADFMAIELRIGIAYGSEKTNAIAGALQGKLVNVLITTEETAMSLL</sequence>
<dbReference type="OrthoDB" id="58802at2"/>
<evidence type="ECO:0000259" key="5">
    <source>
        <dbReference type="Pfam" id="PF04198"/>
    </source>
</evidence>
<evidence type="ECO:0000256" key="2">
    <source>
        <dbReference type="ARBA" id="ARBA00023015"/>
    </source>
</evidence>
<dbReference type="InterPro" id="IPR007324">
    <property type="entry name" value="Sugar-bd_dom_put"/>
</dbReference>
<protein>
    <recommendedName>
        <fullName evidence="5">Sugar-binding domain-containing protein</fullName>
    </recommendedName>
</protein>
<dbReference type="GO" id="GO:0003677">
    <property type="term" value="F:DNA binding"/>
    <property type="evidence" value="ECO:0007669"/>
    <property type="project" value="UniProtKB-KW"/>
</dbReference>
<keyword evidence="3" id="KW-0238">DNA-binding</keyword>
<reference evidence="6 7" key="1">
    <citation type="submission" date="2019-03" db="EMBL/GenBank/DDBJ databases">
        <title>This is whole genome sequence of Paenibacillus sp MS74 strain.</title>
        <authorList>
            <person name="Trinh H.N."/>
        </authorList>
    </citation>
    <scope>NUCLEOTIDE SEQUENCE [LARGE SCALE GENOMIC DNA]</scope>
    <source>
        <strain evidence="6 7">MS74</strain>
    </source>
</reference>
<evidence type="ECO:0000313" key="6">
    <source>
        <dbReference type="EMBL" id="TDF97961.1"/>
    </source>
</evidence>
<evidence type="ECO:0000256" key="1">
    <source>
        <dbReference type="ARBA" id="ARBA00010466"/>
    </source>
</evidence>
<dbReference type="Gene3D" id="1.10.10.10">
    <property type="entry name" value="Winged helix-like DNA-binding domain superfamily/Winged helix DNA-binding domain"/>
    <property type="match status" value="1"/>
</dbReference>